<evidence type="ECO:0000256" key="4">
    <source>
        <dbReference type="PROSITE-ProRule" id="PRU00175"/>
    </source>
</evidence>
<dbReference type="EMBL" id="VXBP01008680">
    <property type="protein sequence ID" value="NXO02727.1"/>
    <property type="molecule type" value="Genomic_DNA"/>
</dbReference>
<keyword evidence="7" id="KW-0436">Ligase</keyword>
<dbReference type="SMART" id="SM00184">
    <property type="entry name" value="RING"/>
    <property type="match status" value="2"/>
</dbReference>
<dbReference type="InterPro" id="IPR001965">
    <property type="entry name" value="Znf_PHD"/>
</dbReference>
<feature type="non-terminal residue" evidence="7">
    <location>
        <position position="1"/>
    </location>
</feature>
<evidence type="ECO:0000313" key="8">
    <source>
        <dbReference type="Proteomes" id="UP000565785"/>
    </source>
</evidence>
<dbReference type="GO" id="GO:0008270">
    <property type="term" value="F:zinc ion binding"/>
    <property type="evidence" value="ECO:0007669"/>
    <property type="project" value="UniProtKB-KW"/>
</dbReference>
<dbReference type="Pfam" id="PF26054">
    <property type="entry name" value="PHD_G2E3"/>
    <property type="match status" value="1"/>
</dbReference>
<evidence type="ECO:0000259" key="5">
    <source>
        <dbReference type="PROSITE" id="PS50089"/>
    </source>
</evidence>
<proteinExistence type="predicted"/>
<dbReference type="PANTHER" id="PTHR12420:SF47">
    <property type="entry name" value="PHD FINGER PROTEIN 7"/>
    <property type="match status" value="1"/>
</dbReference>
<dbReference type="SUPFAM" id="SSF57903">
    <property type="entry name" value="FYVE/PHD zinc finger"/>
    <property type="match status" value="1"/>
</dbReference>
<keyword evidence="8" id="KW-1185">Reference proteome</keyword>
<dbReference type="InterPro" id="IPR013083">
    <property type="entry name" value="Znf_RING/FYVE/PHD"/>
</dbReference>
<feature type="domain" description="RING-type" evidence="5">
    <location>
        <begin position="63"/>
        <end position="112"/>
    </location>
</feature>
<name>A0A7L1NUC0_RHICY</name>
<evidence type="ECO:0000259" key="6">
    <source>
        <dbReference type="PROSITE" id="PS51805"/>
    </source>
</evidence>
<evidence type="ECO:0000256" key="3">
    <source>
        <dbReference type="ARBA" id="ARBA00022833"/>
    </source>
</evidence>
<dbReference type="InterPro" id="IPR011011">
    <property type="entry name" value="Znf_FYVE_PHD"/>
</dbReference>
<organism evidence="7 8">
    <name type="scientific">Rhinopomastus cyanomelas</name>
    <name type="common">Common scimitarbill</name>
    <dbReference type="NCBI Taxonomy" id="113115"/>
    <lineage>
        <taxon>Eukaryota</taxon>
        <taxon>Metazoa</taxon>
        <taxon>Chordata</taxon>
        <taxon>Craniata</taxon>
        <taxon>Vertebrata</taxon>
        <taxon>Euteleostomi</taxon>
        <taxon>Archelosauria</taxon>
        <taxon>Archosauria</taxon>
        <taxon>Dinosauria</taxon>
        <taxon>Saurischia</taxon>
        <taxon>Theropoda</taxon>
        <taxon>Coelurosauria</taxon>
        <taxon>Aves</taxon>
        <taxon>Neognathae</taxon>
        <taxon>Neoaves</taxon>
        <taxon>Telluraves</taxon>
        <taxon>Coraciimorphae</taxon>
        <taxon>Bucerotiformes</taxon>
        <taxon>Rhinopomastidae</taxon>
        <taxon>Rhinopomastus</taxon>
    </lineage>
</organism>
<feature type="domain" description="PHD-type" evidence="6">
    <location>
        <begin position="1"/>
        <end position="48"/>
    </location>
</feature>
<dbReference type="Gene3D" id="3.30.40.10">
    <property type="entry name" value="Zinc/RING finger domain, C3HC4 (zinc finger)"/>
    <property type="match status" value="2"/>
</dbReference>
<evidence type="ECO:0000256" key="1">
    <source>
        <dbReference type="ARBA" id="ARBA00022723"/>
    </source>
</evidence>
<keyword evidence="3" id="KW-0862">Zinc</keyword>
<dbReference type="AlphaFoldDB" id="A0A7L1NUC0"/>
<dbReference type="SMART" id="SM00249">
    <property type="entry name" value="PHD"/>
    <property type="match status" value="2"/>
</dbReference>
<gene>
    <name evidence="7" type="primary">G2e3_9</name>
    <name evidence="7" type="ORF">RHICYA_R09181</name>
</gene>
<accession>A0A7L1NUC0</accession>
<keyword evidence="2 4" id="KW-0863">Zinc-finger</keyword>
<dbReference type="Pfam" id="PF13771">
    <property type="entry name" value="zf-HC5HC2H"/>
    <property type="match status" value="1"/>
</dbReference>
<dbReference type="PROSITE" id="PS50089">
    <property type="entry name" value="ZF_RING_2"/>
    <property type="match status" value="1"/>
</dbReference>
<sequence length="202" mass="22534">CCVCRQPRATINCWQKDCGRSFHLPCAGEGGCVTQYFGHYRSFCWEHRPEQAVLVAPKANTTCLLCLDPVEVTVSFGTLACPTCRHAWFHRGCIQGHAARTGISAFRCPLCRDSEDFQMEMLYMGISIPFRLPDWDEQDFVALNARHSRCDASVCCCPAGREQAEPEGPWHLLLCGSCAAEGTHRLCSQLDSSTEQWECCGC</sequence>
<dbReference type="GO" id="GO:0016874">
    <property type="term" value="F:ligase activity"/>
    <property type="evidence" value="ECO:0007669"/>
    <property type="project" value="UniProtKB-KW"/>
</dbReference>
<dbReference type="InterPro" id="IPR019786">
    <property type="entry name" value="Zinc_finger_PHD-type_CS"/>
</dbReference>
<dbReference type="InterPro" id="IPR001841">
    <property type="entry name" value="Znf_RING"/>
</dbReference>
<keyword evidence="1" id="KW-0479">Metal-binding</keyword>
<dbReference type="Proteomes" id="UP000565785">
    <property type="component" value="Unassembled WGS sequence"/>
</dbReference>
<evidence type="ECO:0000313" key="7">
    <source>
        <dbReference type="EMBL" id="NXO02727.1"/>
    </source>
</evidence>
<comment type="caution">
    <text evidence="7">The sequence shown here is derived from an EMBL/GenBank/DDBJ whole genome shotgun (WGS) entry which is preliminary data.</text>
</comment>
<dbReference type="InterPro" id="IPR059102">
    <property type="entry name" value="PHD_PHF7/G2E3-like"/>
</dbReference>
<dbReference type="OrthoDB" id="512616at2759"/>
<dbReference type="InterPro" id="IPR034732">
    <property type="entry name" value="EPHD"/>
</dbReference>
<dbReference type="SUPFAM" id="SSF57850">
    <property type="entry name" value="RING/U-box"/>
    <property type="match status" value="1"/>
</dbReference>
<protein>
    <submittedName>
        <fullName evidence="7">G2E3 ligase</fullName>
    </submittedName>
</protein>
<dbReference type="PANTHER" id="PTHR12420">
    <property type="entry name" value="PHD FINGER PROTEIN"/>
    <property type="match status" value="1"/>
</dbReference>
<dbReference type="GO" id="GO:0005634">
    <property type="term" value="C:nucleus"/>
    <property type="evidence" value="ECO:0007669"/>
    <property type="project" value="TreeGrafter"/>
</dbReference>
<dbReference type="PROSITE" id="PS51805">
    <property type="entry name" value="EPHD"/>
    <property type="match status" value="1"/>
</dbReference>
<feature type="non-terminal residue" evidence="7">
    <location>
        <position position="202"/>
    </location>
</feature>
<dbReference type="InterPro" id="IPR051188">
    <property type="entry name" value="PHD-type_Zinc_Finger"/>
</dbReference>
<dbReference type="Pfam" id="PF13639">
    <property type="entry name" value="zf-RING_2"/>
    <property type="match status" value="1"/>
</dbReference>
<evidence type="ECO:0000256" key="2">
    <source>
        <dbReference type="ARBA" id="ARBA00022771"/>
    </source>
</evidence>
<dbReference type="PROSITE" id="PS01359">
    <property type="entry name" value="ZF_PHD_1"/>
    <property type="match status" value="1"/>
</dbReference>
<reference evidence="7 8" key="1">
    <citation type="submission" date="2019-09" db="EMBL/GenBank/DDBJ databases">
        <title>Bird 10,000 Genomes (B10K) Project - Family phase.</title>
        <authorList>
            <person name="Zhang G."/>
        </authorList>
    </citation>
    <scope>NUCLEOTIDE SEQUENCE [LARGE SCALE GENOMIC DNA]</scope>
    <source>
        <strain evidence="7">B10K-DU-002-35</strain>
        <tissue evidence="7">Muscle</tissue>
    </source>
</reference>